<sequence length="188" mass="20762">MAQQWLEFDKGRLGLSLGLQRHPNALIPQLFISNLLLLQLLSQSLGVQAICSSPLEGVVLFSPLDLNLLGQRTYHPVHGARAIDHALSHLHFPTPFVLASLPYCQLILSSSQRQEIPLTSHLLSVLTPLGAQVRRFVPTHSSQTAPIQLRPLEVNSPSGLMEVDIWHLSEDLVISRQIELLNSPSLGE</sequence>
<proteinExistence type="predicted"/>
<protein>
    <submittedName>
        <fullName evidence="1">Uncharacterized protein</fullName>
    </submittedName>
</protein>
<keyword evidence="2" id="KW-1185">Reference proteome</keyword>
<dbReference type="EMBL" id="CM007381">
    <property type="protein sequence ID" value="ONK80148.1"/>
    <property type="molecule type" value="Genomic_DNA"/>
</dbReference>
<evidence type="ECO:0000313" key="1">
    <source>
        <dbReference type="EMBL" id="ONK80148.1"/>
    </source>
</evidence>
<accession>A0A5P1FPI8</accession>
<evidence type="ECO:0000313" key="2">
    <source>
        <dbReference type="Proteomes" id="UP000243459"/>
    </source>
</evidence>
<dbReference type="Proteomes" id="UP000243459">
    <property type="component" value="Chromosome 1"/>
</dbReference>
<reference evidence="2" key="1">
    <citation type="journal article" date="2017" name="Nat. Commun.">
        <title>The asparagus genome sheds light on the origin and evolution of a young Y chromosome.</title>
        <authorList>
            <person name="Harkess A."/>
            <person name="Zhou J."/>
            <person name="Xu C."/>
            <person name="Bowers J.E."/>
            <person name="Van der Hulst R."/>
            <person name="Ayyampalayam S."/>
            <person name="Mercati F."/>
            <person name="Riccardi P."/>
            <person name="McKain M.R."/>
            <person name="Kakrana A."/>
            <person name="Tang H."/>
            <person name="Ray J."/>
            <person name="Groenendijk J."/>
            <person name="Arikit S."/>
            <person name="Mathioni S.M."/>
            <person name="Nakano M."/>
            <person name="Shan H."/>
            <person name="Telgmann-Rauber A."/>
            <person name="Kanno A."/>
            <person name="Yue Z."/>
            <person name="Chen H."/>
            <person name="Li W."/>
            <person name="Chen Y."/>
            <person name="Xu X."/>
            <person name="Zhang Y."/>
            <person name="Luo S."/>
            <person name="Chen H."/>
            <person name="Gao J."/>
            <person name="Mao Z."/>
            <person name="Pires J.C."/>
            <person name="Luo M."/>
            <person name="Kudrna D."/>
            <person name="Wing R.A."/>
            <person name="Meyers B.C."/>
            <person name="Yi K."/>
            <person name="Kong H."/>
            <person name="Lavrijsen P."/>
            <person name="Sunseri F."/>
            <person name="Falavigna A."/>
            <person name="Ye Y."/>
            <person name="Leebens-Mack J.H."/>
            <person name="Chen G."/>
        </authorList>
    </citation>
    <scope>NUCLEOTIDE SEQUENCE [LARGE SCALE GENOMIC DNA]</scope>
    <source>
        <strain evidence="2">cv. DH0086</strain>
    </source>
</reference>
<name>A0A5P1FPI8_ASPOF</name>
<dbReference type="AlphaFoldDB" id="A0A5P1FPI8"/>
<gene>
    <name evidence="1" type="ORF">A4U43_C01F14410</name>
</gene>
<organism evidence="1 2">
    <name type="scientific">Asparagus officinalis</name>
    <name type="common">Garden asparagus</name>
    <dbReference type="NCBI Taxonomy" id="4686"/>
    <lineage>
        <taxon>Eukaryota</taxon>
        <taxon>Viridiplantae</taxon>
        <taxon>Streptophyta</taxon>
        <taxon>Embryophyta</taxon>
        <taxon>Tracheophyta</taxon>
        <taxon>Spermatophyta</taxon>
        <taxon>Magnoliopsida</taxon>
        <taxon>Liliopsida</taxon>
        <taxon>Asparagales</taxon>
        <taxon>Asparagaceae</taxon>
        <taxon>Asparagoideae</taxon>
        <taxon>Asparagus</taxon>
    </lineage>
</organism>
<dbReference type="Gramene" id="ONK80148">
    <property type="protein sequence ID" value="ONK80148"/>
    <property type="gene ID" value="A4U43_C01F14410"/>
</dbReference>